<dbReference type="Gene3D" id="1.20.910.10">
    <property type="entry name" value="Heme oxygenase-like"/>
    <property type="match status" value="1"/>
</dbReference>
<protein>
    <submittedName>
        <fullName evidence="1">Iron-containing redox enzyme family protein</fullName>
    </submittedName>
</protein>
<dbReference type="Pfam" id="PF14518">
    <property type="entry name" value="Haem_oxygenas_2"/>
    <property type="match status" value="1"/>
</dbReference>
<reference evidence="1 2" key="1">
    <citation type="submission" date="2018-08" db="EMBL/GenBank/DDBJ databases">
        <title>Isolation, diversity and antifungal activity of Actinobacteria from cow dung.</title>
        <authorList>
            <person name="Ling L."/>
        </authorList>
    </citation>
    <scope>NUCLEOTIDE SEQUENCE [LARGE SCALE GENOMIC DNA]</scope>
    <source>
        <strain evidence="1 2">NEAU-LLE</strain>
    </source>
</reference>
<dbReference type="InterPro" id="IPR016084">
    <property type="entry name" value="Haem_Oase-like_multi-hlx"/>
</dbReference>
<gene>
    <name evidence="1" type="ORF">DY023_02255</name>
</gene>
<name>A0A371NX76_9MICO</name>
<comment type="caution">
    <text evidence="1">The sequence shown here is derived from an EMBL/GenBank/DDBJ whole genome shotgun (WGS) entry which is preliminary data.</text>
</comment>
<dbReference type="SMART" id="SM01236">
    <property type="entry name" value="Haem_oxygenase_2"/>
    <property type="match status" value="1"/>
</dbReference>
<evidence type="ECO:0000313" key="1">
    <source>
        <dbReference type="EMBL" id="REJ07809.1"/>
    </source>
</evidence>
<dbReference type="AlphaFoldDB" id="A0A371NX76"/>
<sequence length="365" mass="39306">MIGHRRTEEDQVTVLSDIPVTTIPISARGPLSLLVLDRLFVGGEEPAAEDEGLVLAQGVVSAGRDLVHDDDVQLSLFLLYASHYGSLRGMDADREWDGELLGIRRVLEDAFEAKLRARVVVPEAPEPSAAAVAEALFALTGEDGGPGLARFIARKADVAQVREFLVHRSIYTLREADPHSWAIPRLTGRAKAALVEIQSDEYGGGRPERVHAELFARALRGAGLDDRYGAYVDSVPAVTLASMNTMSLFGLNRRLLGAIVGHLAAFEMTSSIPSRFYSQGLSRLGFGPEVADYYDEHVEADAVHEQIAGHDLAGALAEDRPELLPDILFGAAACLAADGWIAERILGCWEAGVSSLRGGAERDMS</sequence>
<accession>A0A371NX76</accession>
<proteinExistence type="predicted"/>
<evidence type="ECO:0000313" key="2">
    <source>
        <dbReference type="Proteomes" id="UP000262172"/>
    </source>
</evidence>
<dbReference type="EMBL" id="QUAB01000014">
    <property type="protein sequence ID" value="REJ07809.1"/>
    <property type="molecule type" value="Genomic_DNA"/>
</dbReference>
<dbReference type="OrthoDB" id="252872at2"/>
<dbReference type="Proteomes" id="UP000262172">
    <property type="component" value="Unassembled WGS sequence"/>
</dbReference>
<organism evidence="1 2">
    <name type="scientific">Microbacterium bovistercoris</name>
    <dbReference type="NCBI Taxonomy" id="2293570"/>
    <lineage>
        <taxon>Bacteria</taxon>
        <taxon>Bacillati</taxon>
        <taxon>Actinomycetota</taxon>
        <taxon>Actinomycetes</taxon>
        <taxon>Micrococcales</taxon>
        <taxon>Microbacteriaceae</taxon>
        <taxon>Microbacterium</taxon>
    </lineage>
</organism>
<dbReference type="SUPFAM" id="SSF48613">
    <property type="entry name" value="Heme oxygenase-like"/>
    <property type="match status" value="1"/>
</dbReference>
<keyword evidence="2" id="KW-1185">Reference proteome</keyword>